<dbReference type="InterPro" id="IPR013976">
    <property type="entry name" value="HDOD"/>
</dbReference>
<keyword evidence="5" id="KW-0067">ATP-binding</keyword>
<keyword evidence="4" id="KW-0418">Kinase</keyword>
<evidence type="ECO:0000256" key="5">
    <source>
        <dbReference type="ARBA" id="ARBA00022840"/>
    </source>
</evidence>
<dbReference type="GO" id="GO:0005524">
    <property type="term" value="F:ATP binding"/>
    <property type="evidence" value="ECO:0007669"/>
    <property type="project" value="UniProtKB-KW"/>
</dbReference>
<feature type="domain" description="Protein kinase" evidence="6">
    <location>
        <begin position="15"/>
        <end position="269"/>
    </location>
</feature>
<keyword evidence="3" id="KW-0547">Nucleotide-binding</keyword>
<gene>
    <name evidence="8" type="ORF">MNBD_GAMMA07-2131</name>
</gene>
<dbReference type="Gene3D" id="3.30.200.20">
    <property type="entry name" value="Phosphorylase Kinase, domain 1"/>
    <property type="match status" value="1"/>
</dbReference>
<accession>A0A3B0WYT6</accession>
<dbReference type="EMBL" id="UOFF01000426">
    <property type="protein sequence ID" value="VAW57600.1"/>
    <property type="molecule type" value="Genomic_DNA"/>
</dbReference>
<proteinExistence type="predicted"/>
<dbReference type="PANTHER" id="PTHR43671:SF13">
    <property type="entry name" value="SERINE_THREONINE-PROTEIN KINASE NEK2"/>
    <property type="match status" value="1"/>
</dbReference>
<dbReference type="PANTHER" id="PTHR43671">
    <property type="entry name" value="SERINE/THREONINE-PROTEIN KINASE NEK"/>
    <property type="match status" value="1"/>
</dbReference>
<evidence type="ECO:0000256" key="3">
    <source>
        <dbReference type="ARBA" id="ARBA00022741"/>
    </source>
</evidence>
<dbReference type="EC" id="2.7.11.1" evidence="1"/>
<dbReference type="SUPFAM" id="SSF56112">
    <property type="entry name" value="Protein kinase-like (PK-like)"/>
    <property type="match status" value="1"/>
</dbReference>
<name>A0A3B0WYT6_9ZZZZ</name>
<dbReference type="Gene3D" id="3.30.450.40">
    <property type="match status" value="1"/>
</dbReference>
<dbReference type="Pfam" id="PF08668">
    <property type="entry name" value="HDOD"/>
    <property type="match status" value="1"/>
</dbReference>
<protein>
    <recommendedName>
        <fullName evidence="1">non-specific serine/threonine protein kinase</fullName>
        <ecNumber evidence="1">2.7.11.1</ecNumber>
    </recommendedName>
</protein>
<dbReference type="Gene3D" id="1.10.3210.10">
    <property type="entry name" value="Hypothetical protein af1432"/>
    <property type="match status" value="1"/>
</dbReference>
<dbReference type="InterPro" id="IPR011009">
    <property type="entry name" value="Kinase-like_dom_sf"/>
</dbReference>
<dbReference type="GO" id="GO:0004674">
    <property type="term" value="F:protein serine/threonine kinase activity"/>
    <property type="evidence" value="ECO:0007669"/>
    <property type="project" value="UniProtKB-EC"/>
</dbReference>
<dbReference type="SUPFAM" id="SSF109604">
    <property type="entry name" value="HD-domain/PDEase-like"/>
    <property type="match status" value="1"/>
</dbReference>
<dbReference type="Gene3D" id="1.10.510.10">
    <property type="entry name" value="Transferase(Phosphotransferase) domain 1"/>
    <property type="match status" value="1"/>
</dbReference>
<evidence type="ECO:0000256" key="1">
    <source>
        <dbReference type="ARBA" id="ARBA00012513"/>
    </source>
</evidence>
<dbReference type="AlphaFoldDB" id="A0A3B0WYT6"/>
<dbReference type="PROSITE" id="PS51833">
    <property type="entry name" value="HDOD"/>
    <property type="match status" value="1"/>
</dbReference>
<feature type="domain" description="HDOD" evidence="7">
    <location>
        <begin position="304"/>
        <end position="500"/>
    </location>
</feature>
<organism evidence="8">
    <name type="scientific">hydrothermal vent metagenome</name>
    <dbReference type="NCBI Taxonomy" id="652676"/>
    <lineage>
        <taxon>unclassified sequences</taxon>
        <taxon>metagenomes</taxon>
        <taxon>ecological metagenomes</taxon>
    </lineage>
</organism>
<evidence type="ECO:0000256" key="4">
    <source>
        <dbReference type="ARBA" id="ARBA00022777"/>
    </source>
</evidence>
<evidence type="ECO:0000313" key="8">
    <source>
        <dbReference type="EMBL" id="VAW57600.1"/>
    </source>
</evidence>
<dbReference type="InterPro" id="IPR050660">
    <property type="entry name" value="NEK_Ser/Thr_kinase"/>
</dbReference>
<evidence type="ECO:0000256" key="2">
    <source>
        <dbReference type="ARBA" id="ARBA00022679"/>
    </source>
</evidence>
<dbReference type="PROSITE" id="PS50011">
    <property type="entry name" value="PROTEIN_KINASE_DOM"/>
    <property type="match status" value="1"/>
</dbReference>
<dbReference type="CDD" id="cd14014">
    <property type="entry name" value="STKc_PknB_like"/>
    <property type="match status" value="1"/>
</dbReference>
<evidence type="ECO:0000259" key="6">
    <source>
        <dbReference type="PROSITE" id="PS50011"/>
    </source>
</evidence>
<dbReference type="SUPFAM" id="SSF55781">
    <property type="entry name" value="GAF domain-like"/>
    <property type="match status" value="1"/>
</dbReference>
<dbReference type="InterPro" id="IPR029016">
    <property type="entry name" value="GAF-like_dom_sf"/>
</dbReference>
<sequence length="781" mass="87754">MAILNSVLPDYIGRFKIIKQLGKGSQGVVYLASDSQLERNVAIKTIQLEKSTPKIKKQFLTEARTIAKLQHPNIIPLYEMDEHLGTPYLIFEYIDGQSLKEHLISKGKLSSKACINLLSPLLNAIAYAHKRGVVHRDLNPSNIIITTQDKPYLMDFGIATLLGQRSDEGIWGTFKYMSPEQCNNEKITAASDLFSLGLVLYEMLNGKQAISADNKFAIINKIVNEEVSYPIDCDTAIKEIIQKALTKNPEERYADALDMRQDLKKHLRRIAPETENNTQNNQKAGDINSTLEFLLRRMEHKKDFPTMSHQVIEISQKAKAAGDTSANILSNAILKDYSLSSKLLRLVNSPSYGQYGGRISTISRAVVILGFEEVRNAALGLMLLDHLKDKNQAESLKEACIGSMISGSMAKGVAERMNIKDQEEAYVCSMFHQLGKLLSIYYFPEESEIIFDMVKQKNMKEQAAAESVLGVSFEEIGIAVGESWQLPNQLIDSMHTLPAGELKKPLSQTDLLKHVSGFSNEYCDLIETSSVHERQQNFESLASRYSNSMDISCSQMEEILSNSLSEMEKYAQLVNLDLSQSSIFKKAHKWVPSEKGEVENTSEKIEPPLNSYILENQGQIIDAIQEITDSILEGAPLNDILVMVLETIFISFNFHRIMFCFINKGRTSISARFGFGPNIEEIINRFNLPNGGNDIFNMSLKQAKDLIIEDTKSVDSKNLLPEWYRKKFAKKSLLVYPIMVKNIPIGLIYIDSIAPISVSDETRLGPIKTLRNQIVLAIRQS</sequence>
<keyword evidence="2" id="KW-0808">Transferase</keyword>
<evidence type="ECO:0000259" key="7">
    <source>
        <dbReference type="PROSITE" id="PS51833"/>
    </source>
</evidence>
<dbReference type="Pfam" id="PF00069">
    <property type="entry name" value="Pkinase"/>
    <property type="match status" value="1"/>
</dbReference>
<dbReference type="InterPro" id="IPR000719">
    <property type="entry name" value="Prot_kinase_dom"/>
</dbReference>
<reference evidence="8" key="1">
    <citation type="submission" date="2018-06" db="EMBL/GenBank/DDBJ databases">
        <authorList>
            <person name="Zhirakovskaya E."/>
        </authorList>
    </citation>
    <scope>NUCLEOTIDE SEQUENCE</scope>
</reference>